<protein>
    <submittedName>
        <fullName evidence="8">Nitrite reductase (NAD(P)H) small subunit</fullName>
    </submittedName>
</protein>
<evidence type="ECO:0000256" key="3">
    <source>
        <dbReference type="ARBA" id="ARBA00023002"/>
    </source>
</evidence>
<dbReference type="PANTHER" id="PTHR40562:SF1">
    <property type="entry name" value="NITRITE REDUCTASE (NADH) SMALL SUBUNIT"/>
    <property type="match status" value="1"/>
</dbReference>
<dbReference type="PROSITE" id="PS51300">
    <property type="entry name" value="NIRD"/>
    <property type="match status" value="1"/>
</dbReference>
<keyword evidence="9" id="KW-1185">Reference proteome</keyword>
<dbReference type="NCBIfam" id="TIGR02378">
    <property type="entry name" value="nirD_assim_sml"/>
    <property type="match status" value="1"/>
</dbReference>
<dbReference type="InterPro" id="IPR017941">
    <property type="entry name" value="Rieske_2Fe-2S"/>
</dbReference>
<comment type="caution">
    <text evidence="8">The sequence shown here is derived from an EMBL/GenBank/DDBJ whole genome shotgun (WGS) entry which is preliminary data.</text>
</comment>
<evidence type="ECO:0000256" key="4">
    <source>
        <dbReference type="ARBA" id="ARBA00023004"/>
    </source>
</evidence>
<dbReference type="InterPro" id="IPR017881">
    <property type="entry name" value="NirD"/>
</dbReference>
<keyword evidence="4" id="KW-0408">Iron</keyword>
<keyword evidence="1" id="KW-0001">2Fe-2S</keyword>
<evidence type="ECO:0000256" key="2">
    <source>
        <dbReference type="ARBA" id="ARBA00022723"/>
    </source>
</evidence>
<proteinExistence type="predicted"/>
<dbReference type="InterPro" id="IPR036922">
    <property type="entry name" value="Rieske_2Fe-2S_sf"/>
</dbReference>
<keyword evidence="2" id="KW-0479">Metal-binding</keyword>
<dbReference type="InterPro" id="IPR012748">
    <property type="entry name" value="Rieske-like_NirD"/>
</dbReference>
<dbReference type="PROSITE" id="PS51296">
    <property type="entry name" value="RIESKE"/>
    <property type="match status" value="1"/>
</dbReference>
<accession>A0ABN2KL34</accession>
<dbReference type="Proteomes" id="UP001501475">
    <property type="component" value="Unassembled WGS sequence"/>
</dbReference>
<reference evidence="8 9" key="1">
    <citation type="journal article" date="2019" name="Int. J. Syst. Evol. Microbiol.">
        <title>The Global Catalogue of Microorganisms (GCM) 10K type strain sequencing project: providing services to taxonomists for standard genome sequencing and annotation.</title>
        <authorList>
            <consortium name="The Broad Institute Genomics Platform"/>
            <consortium name="The Broad Institute Genome Sequencing Center for Infectious Disease"/>
            <person name="Wu L."/>
            <person name="Ma J."/>
        </authorList>
    </citation>
    <scope>NUCLEOTIDE SEQUENCE [LARGE SCALE GENOMIC DNA]</scope>
    <source>
        <strain evidence="8 9">JCM 15591</strain>
    </source>
</reference>
<dbReference type="Gene3D" id="2.102.10.10">
    <property type="entry name" value="Rieske [2Fe-2S] iron-sulphur domain"/>
    <property type="match status" value="1"/>
</dbReference>
<sequence>MTTTTEPIVPSDLADTEWIPVCDLHELPYERGVAALVHGVQIALFRTLDDSVFAVQQHDPYCGAMVISRGLVGTRGPAATVASPMYKQVFDLATGACLEPQGKEPIALRTWSVLVRGTEVAIGITARTEGEVA</sequence>
<dbReference type="CDD" id="cd03529">
    <property type="entry name" value="Rieske_NirD"/>
    <property type="match status" value="1"/>
</dbReference>
<dbReference type="EMBL" id="BAAAPN010000045">
    <property type="protein sequence ID" value="GAA1759215.1"/>
    <property type="molecule type" value="Genomic_DNA"/>
</dbReference>
<gene>
    <name evidence="8" type="ORF">GCM10009810_18400</name>
</gene>
<dbReference type="SUPFAM" id="SSF50022">
    <property type="entry name" value="ISP domain"/>
    <property type="match status" value="1"/>
</dbReference>
<evidence type="ECO:0000256" key="5">
    <source>
        <dbReference type="ARBA" id="ARBA00023014"/>
    </source>
</evidence>
<evidence type="ECO:0000313" key="9">
    <source>
        <dbReference type="Proteomes" id="UP001501475"/>
    </source>
</evidence>
<keyword evidence="5" id="KW-0411">Iron-sulfur</keyword>
<evidence type="ECO:0000256" key="1">
    <source>
        <dbReference type="ARBA" id="ARBA00022714"/>
    </source>
</evidence>
<organism evidence="8 9">
    <name type="scientific">Nostocoides vanveenii</name>
    <dbReference type="NCBI Taxonomy" id="330835"/>
    <lineage>
        <taxon>Bacteria</taxon>
        <taxon>Bacillati</taxon>
        <taxon>Actinomycetota</taxon>
        <taxon>Actinomycetes</taxon>
        <taxon>Micrococcales</taxon>
        <taxon>Intrasporangiaceae</taxon>
        <taxon>Nostocoides</taxon>
    </lineage>
</organism>
<keyword evidence="6" id="KW-0534">Nitrate assimilation</keyword>
<dbReference type="PANTHER" id="PTHR40562">
    <property type="match status" value="1"/>
</dbReference>
<feature type="domain" description="Rieske" evidence="7">
    <location>
        <begin position="18"/>
        <end position="122"/>
    </location>
</feature>
<dbReference type="RefSeq" id="WP_324386421.1">
    <property type="nucleotide sequence ID" value="NZ_BAAAPN010000045.1"/>
</dbReference>
<evidence type="ECO:0000259" key="7">
    <source>
        <dbReference type="PROSITE" id="PS51296"/>
    </source>
</evidence>
<name>A0ABN2KL34_9MICO</name>
<evidence type="ECO:0000313" key="8">
    <source>
        <dbReference type="EMBL" id="GAA1759215.1"/>
    </source>
</evidence>
<dbReference type="Pfam" id="PF13806">
    <property type="entry name" value="Rieske_2"/>
    <property type="match status" value="1"/>
</dbReference>
<keyword evidence="3" id="KW-0560">Oxidoreductase</keyword>
<evidence type="ECO:0000256" key="6">
    <source>
        <dbReference type="ARBA" id="ARBA00023063"/>
    </source>
</evidence>